<reference evidence="1" key="1">
    <citation type="submission" date="2011-01" db="EMBL/GenBank/DDBJ databases">
        <authorList>
            <person name="Muzny D."/>
            <person name="Qin X."/>
            <person name="Buhay C."/>
            <person name="Dugan-Rocha S."/>
            <person name="Ding Y."/>
            <person name="Chen G."/>
            <person name="Hawes A."/>
            <person name="Holder M."/>
            <person name="Jhangiani S."/>
            <person name="Johnson A."/>
            <person name="Khan Z."/>
            <person name="Li Z."/>
            <person name="Liu W."/>
            <person name="Liu X."/>
            <person name="Perez L."/>
            <person name="Shen H."/>
            <person name="Wang Q."/>
            <person name="Watt J."/>
            <person name="Xi L."/>
            <person name="Xin Y."/>
            <person name="Zhou J."/>
            <person name="Deng J."/>
            <person name="Jiang H."/>
            <person name="Liu Y."/>
            <person name="Qu J."/>
            <person name="Song X.-Z."/>
            <person name="Zhang L."/>
            <person name="Villasana D."/>
            <person name="Johnson A."/>
            <person name="Liu J."/>
            <person name="Liyanage D."/>
            <person name="Lorensuhewa L."/>
            <person name="Robinson T."/>
            <person name="Song A."/>
            <person name="Song B.-B."/>
            <person name="Dinh H."/>
            <person name="Thornton R."/>
            <person name="Coyle M."/>
            <person name="Francisco L."/>
            <person name="Jackson L."/>
            <person name="Javaid M."/>
            <person name="Korchina V."/>
            <person name="Kovar C."/>
            <person name="Mata R."/>
            <person name="Mathew T."/>
            <person name="Ngo R."/>
            <person name="Nguyen L."/>
            <person name="Nguyen N."/>
            <person name="Okwuonu G."/>
            <person name="Ongeri F."/>
            <person name="Pham C."/>
            <person name="Simmons D."/>
            <person name="Wilczek-Boney K."/>
            <person name="Hale W."/>
            <person name="Jakkamsetti A."/>
            <person name="Pham P."/>
            <person name="Ruth R."/>
            <person name="San Lucas F."/>
            <person name="Warren J."/>
            <person name="Zhang J."/>
            <person name="Zhao Z."/>
            <person name="Zhou C."/>
            <person name="Zhu D."/>
            <person name="Lee S."/>
            <person name="Bess C."/>
            <person name="Blankenburg K."/>
            <person name="Forbes L."/>
            <person name="Fu Q."/>
            <person name="Gubbala S."/>
            <person name="Hirani K."/>
            <person name="Jayaseelan J.C."/>
            <person name="Lara F."/>
            <person name="Munidasa M."/>
            <person name="Palculict T."/>
            <person name="Patil S."/>
            <person name="Pu L.-L."/>
            <person name="Saada N."/>
            <person name="Tang L."/>
            <person name="Weissenberger G."/>
            <person name="Zhu Y."/>
            <person name="Hemphill L."/>
            <person name="Shang Y."/>
            <person name="Youmans B."/>
            <person name="Ayvaz T."/>
            <person name="Ross M."/>
            <person name="Santibanez J."/>
            <person name="Aqrawi P."/>
            <person name="Gross S."/>
            <person name="Joshi V."/>
            <person name="Fowler G."/>
            <person name="Nazareth L."/>
            <person name="Reid J."/>
            <person name="Worley K."/>
            <person name="Petrosino J."/>
            <person name="Highlander S."/>
            <person name="Gibbs R."/>
        </authorList>
    </citation>
    <scope>NUCLEOTIDE SEQUENCE [LARGE SCALE GENOMIC DNA]</scope>
    <source>
        <strain evidence="1">ATCC 19414</strain>
    </source>
</reference>
<protein>
    <submittedName>
        <fullName evidence="1">Uncharacterized protein</fullName>
    </submittedName>
</protein>
<keyword evidence="2" id="KW-1185">Reference proteome</keyword>
<organism evidence="1 2">
    <name type="scientific">Erysipelothrix rhusiopathiae ATCC 19414</name>
    <dbReference type="NCBI Taxonomy" id="525280"/>
    <lineage>
        <taxon>Bacteria</taxon>
        <taxon>Bacillati</taxon>
        <taxon>Bacillota</taxon>
        <taxon>Erysipelotrichia</taxon>
        <taxon>Erysipelotrichales</taxon>
        <taxon>Erysipelotrichaceae</taxon>
        <taxon>Erysipelothrix</taxon>
    </lineage>
</organism>
<dbReference type="AlphaFoldDB" id="E7FVS0"/>
<gene>
    <name evidence="1" type="ORF">HMPREF0357_11097</name>
</gene>
<evidence type="ECO:0000313" key="2">
    <source>
        <dbReference type="Proteomes" id="UP000003028"/>
    </source>
</evidence>
<accession>E7FVS0</accession>
<comment type="caution">
    <text evidence="1">The sequence shown here is derived from an EMBL/GenBank/DDBJ whole genome shotgun (WGS) entry which is preliminary data.</text>
</comment>
<name>E7FVS0_ERYRH</name>
<dbReference type="EMBL" id="ACLK02000002">
    <property type="protein sequence ID" value="EFY08990.1"/>
    <property type="molecule type" value="Genomic_DNA"/>
</dbReference>
<evidence type="ECO:0000313" key="1">
    <source>
        <dbReference type="EMBL" id="EFY08990.1"/>
    </source>
</evidence>
<proteinExistence type="predicted"/>
<sequence length="104" mass="11842">MPIMIENQRAVIAFIVYKLVRGINHSSVYSFTLSDHINVSGKISEARINVYDNSRGCHISGSSSSENKYSLYDFGSGYHFSGDVRNNLISLYDYETNEHYNYSI</sequence>
<dbReference type="Proteomes" id="UP000003028">
    <property type="component" value="Unassembled WGS sequence"/>
</dbReference>